<dbReference type="AlphaFoldDB" id="A0A1I2DZQ2"/>
<evidence type="ECO:0000313" key="1">
    <source>
        <dbReference type="EMBL" id="SFE85771.1"/>
    </source>
</evidence>
<accession>A0A1I2DZQ2</accession>
<dbReference type="InterPro" id="IPR036249">
    <property type="entry name" value="Thioredoxin-like_sf"/>
</dbReference>
<proteinExistence type="predicted"/>
<gene>
    <name evidence="1" type="ORF">SAMN04487969_10871</name>
</gene>
<dbReference type="Gene3D" id="3.40.30.10">
    <property type="entry name" value="Glutaredoxin"/>
    <property type="match status" value="1"/>
</dbReference>
<dbReference type="EMBL" id="FONN01000008">
    <property type="protein sequence ID" value="SFE85771.1"/>
    <property type="molecule type" value="Genomic_DNA"/>
</dbReference>
<name>A0A1I2DZQ2_9BACL</name>
<dbReference type="Proteomes" id="UP000183410">
    <property type="component" value="Unassembled WGS sequence"/>
</dbReference>
<evidence type="ECO:0000313" key="2">
    <source>
        <dbReference type="Proteomes" id="UP000183410"/>
    </source>
</evidence>
<dbReference type="SUPFAM" id="SSF52833">
    <property type="entry name" value="Thioredoxin-like"/>
    <property type="match status" value="1"/>
</dbReference>
<protein>
    <submittedName>
        <fullName evidence="1">Thioredoxin</fullName>
    </submittedName>
</protein>
<reference evidence="2" key="1">
    <citation type="submission" date="2016-10" db="EMBL/GenBank/DDBJ databases">
        <authorList>
            <person name="Varghese N."/>
            <person name="Submissions S."/>
        </authorList>
    </citation>
    <scope>NUCLEOTIDE SEQUENCE [LARGE SCALE GENOMIC DNA]</scope>
    <source>
        <strain evidence="2">CGMCC 1.10223</strain>
    </source>
</reference>
<keyword evidence="2" id="KW-1185">Reference proteome</keyword>
<sequence>MIMSKSVAEKLNKGISPQQFIDGMEKNKEAFQDWYNQFAWTDESDREYFESLNNRDDLRVLILMAEWCGDVIRNIPVVFRALENSGVPTEVLIMEEHLDTMEQFLTMGGRAVPIVIIADTGGHVLGQWGPRPKHVQEAMTAFKLENPDREAADYQEKLGLVRQEMGRRYGEGTGYQSVIVKELRDLLESF</sequence>
<dbReference type="Pfam" id="PF14595">
    <property type="entry name" value="Thioredoxin_9"/>
    <property type="match status" value="1"/>
</dbReference>
<organism evidence="1 2">
    <name type="scientific">Paenibacillus algorifonticola</name>
    <dbReference type="NCBI Taxonomy" id="684063"/>
    <lineage>
        <taxon>Bacteria</taxon>
        <taxon>Bacillati</taxon>
        <taxon>Bacillota</taxon>
        <taxon>Bacilli</taxon>
        <taxon>Bacillales</taxon>
        <taxon>Paenibacillaceae</taxon>
        <taxon>Paenibacillus</taxon>
    </lineage>
</organism>